<feature type="transmembrane region" description="Helical" evidence="7">
    <location>
        <begin position="394"/>
        <end position="412"/>
    </location>
</feature>
<feature type="transmembrane region" description="Helical" evidence="7">
    <location>
        <begin position="195"/>
        <end position="214"/>
    </location>
</feature>
<dbReference type="PANTHER" id="PTHR42718">
    <property type="entry name" value="MAJOR FACILITATOR SUPERFAMILY MULTIDRUG TRANSPORTER MFSC"/>
    <property type="match status" value="1"/>
</dbReference>
<feature type="transmembrane region" description="Helical" evidence="7">
    <location>
        <begin position="323"/>
        <end position="341"/>
    </location>
</feature>
<proteinExistence type="predicted"/>
<feature type="transmembrane region" description="Helical" evidence="7">
    <location>
        <begin position="163"/>
        <end position="183"/>
    </location>
</feature>
<evidence type="ECO:0000313" key="9">
    <source>
        <dbReference type="EMBL" id="KUG03961.1"/>
    </source>
</evidence>
<evidence type="ECO:0000256" key="7">
    <source>
        <dbReference type="SAM" id="Phobius"/>
    </source>
</evidence>
<dbReference type="InterPro" id="IPR011701">
    <property type="entry name" value="MFS"/>
</dbReference>
<accession>A0A0W8E665</accession>
<protein>
    <submittedName>
        <fullName evidence="9">Mdr-type permease</fullName>
    </submittedName>
</protein>
<dbReference type="PROSITE" id="PS50850">
    <property type="entry name" value="MFS"/>
    <property type="match status" value="1"/>
</dbReference>
<keyword evidence="3" id="KW-1003">Cell membrane</keyword>
<evidence type="ECO:0000256" key="4">
    <source>
        <dbReference type="ARBA" id="ARBA00022692"/>
    </source>
</evidence>
<feature type="transmembrane region" description="Helical" evidence="7">
    <location>
        <begin position="100"/>
        <end position="121"/>
    </location>
</feature>
<dbReference type="PRINTS" id="PR01036">
    <property type="entry name" value="TCRTETB"/>
</dbReference>
<dbReference type="Gene3D" id="1.20.1250.20">
    <property type="entry name" value="MFS general substrate transporter like domains"/>
    <property type="match status" value="1"/>
</dbReference>
<evidence type="ECO:0000256" key="3">
    <source>
        <dbReference type="ARBA" id="ARBA00022475"/>
    </source>
</evidence>
<dbReference type="Gene3D" id="1.20.1720.10">
    <property type="entry name" value="Multidrug resistance protein D"/>
    <property type="match status" value="1"/>
</dbReference>
<keyword evidence="6 7" id="KW-0472">Membrane</keyword>
<feature type="transmembrane region" description="Helical" evidence="7">
    <location>
        <begin position="220"/>
        <end position="238"/>
    </location>
</feature>
<evidence type="ECO:0000256" key="1">
    <source>
        <dbReference type="ARBA" id="ARBA00004651"/>
    </source>
</evidence>
<comment type="caution">
    <text evidence="9">The sequence shown here is derived from an EMBL/GenBank/DDBJ whole genome shotgun (WGS) entry which is preliminary data.</text>
</comment>
<dbReference type="EMBL" id="LNQE01001864">
    <property type="protein sequence ID" value="KUG03961.1"/>
    <property type="molecule type" value="Genomic_DNA"/>
</dbReference>
<dbReference type="PANTHER" id="PTHR42718:SF46">
    <property type="entry name" value="BLR6921 PROTEIN"/>
    <property type="match status" value="1"/>
</dbReference>
<dbReference type="InterPro" id="IPR036259">
    <property type="entry name" value="MFS_trans_sf"/>
</dbReference>
<sequence length="463" mass="49864">MKLEIKWQVLSIICAGIFISTLDGSILNIANPIIAESFSVTMNQVQWVTTAYMLVITATLLFFGKFGDQIGSQKIFAYGFLCFTAGSFLCSISPTLHYLIASRLFQAVGASMMMATGAGIISNSFPDGEKGKALGLTSSMVGIGNMAGPVIGGMILANLGWSFIFLVNVPIGLLGFYLALRYLPAQPLSPTAGHYDMVGMLLFALGSVTLLLALSYNTAATPFITVAAMILLLSFYFYEKHQVQPLLDFTLFKVKTFLYGNILIFLAYMSQIWVMFLIPFYMEDFLQLPPQIMGLYMAIPPVCLAITAPLAGSLSDRIGSSRLTSVGLFLMTLSHLTFSTLASGNSIIKIAAGLFFIGIGMGFFGSPNSSSIFRSVPGEKSGYTGGFTATTRNFSISLGIAASASIFTYVMSRQQLLFYPDVAYMSAVGIVFKISAVITLCGLLISILTAKSRSPQQDKHLSA</sequence>
<keyword evidence="4 7" id="KW-0812">Transmembrane</keyword>
<feature type="transmembrane region" description="Helical" evidence="7">
    <location>
        <begin position="133"/>
        <end position="157"/>
    </location>
</feature>
<dbReference type="AlphaFoldDB" id="A0A0W8E665"/>
<comment type="subcellular location">
    <subcellularLocation>
        <location evidence="1">Cell membrane</location>
        <topology evidence="1">Multi-pass membrane protein</topology>
    </subcellularLocation>
</comment>
<gene>
    <name evidence="9" type="ORF">ASZ90_018624</name>
</gene>
<dbReference type="GO" id="GO:0005886">
    <property type="term" value="C:plasma membrane"/>
    <property type="evidence" value="ECO:0007669"/>
    <property type="project" value="UniProtKB-SubCell"/>
</dbReference>
<keyword evidence="2" id="KW-0813">Transport</keyword>
<feature type="domain" description="Major facilitator superfamily (MFS) profile" evidence="8">
    <location>
        <begin position="9"/>
        <end position="454"/>
    </location>
</feature>
<organism evidence="9">
    <name type="scientific">hydrocarbon metagenome</name>
    <dbReference type="NCBI Taxonomy" id="938273"/>
    <lineage>
        <taxon>unclassified sequences</taxon>
        <taxon>metagenomes</taxon>
        <taxon>ecological metagenomes</taxon>
    </lineage>
</organism>
<dbReference type="CDD" id="cd17321">
    <property type="entry name" value="MFS_MMR_MDR_like"/>
    <property type="match status" value="1"/>
</dbReference>
<dbReference type="GO" id="GO:0022857">
    <property type="term" value="F:transmembrane transporter activity"/>
    <property type="evidence" value="ECO:0007669"/>
    <property type="project" value="InterPro"/>
</dbReference>
<dbReference type="SUPFAM" id="SSF103473">
    <property type="entry name" value="MFS general substrate transporter"/>
    <property type="match status" value="1"/>
</dbReference>
<keyword evidence="5 7" id="KW-1133">Transmembrane helix</keyword>
<feature type="transmembrane region" description="Helical" evidence="7">
    <location>
        <begin position="293"/>
        <end position="311"/>
    </location>
</feature>
<reference evidence="9" key="1">
    <citation type="journal article" date="2015" name="Proc. Natl. Acad. Sci. U.S.A.">
        <title>Networks of energetic and metabolic interactions define dynamics in microbial communities.</title>
        <authorList>
            <person name="Embree M."/>
            <person name="Liu J.K."/>
            <person name="Al-Bassam M.M."/>
            <person name="Zengler K."/>
        </authorList>
    </citation>
    <scope>NUCLEOTIDE SEQUENCE</scope>
</reference>
<evidence type="ECO:0000256" key="2">
    <source>
        <dbReference type="ARBA" id="ARBA00022448"/>
    </source>
</evidence>
<feature type="transmembrane region" description="Helical" evidence="7">
    <location>
        <begin position="424"/>
        <end position="450"/>
    </location>
</feature>
<feature type="transmembrane region" description="Helical" evidence="7">
    <location>
        <begin position="45"/>
        <end position="63"/>
    </location>
</feature>
<feature type="transmembrane region" description="Helical" evidence="7">
    <location>
        <begin position="258"/>
        <end position="281"/>
    </location>
</feature>
<feature type="transmembrane region" description="Helical" evidence="7">
    <location>
        <begin position="347"/>
        <end position="365"/>
    </location>
</feature>
<evidence type="ECO:0000259" key="8">
    <source>
        <dbReference type="PROSITE" id="PS50850"/>
    </source>
</evidence>
<evidence type="ECO:0000256" key="5">
    <source>
        <dbReference type="ARBA" id="ARBA00022989"/>
    </source>
</evidence>
<evidence type="ECO:0000256" key="6">
    <source>
        <dbReference type="ARBA" id="ARBA00023136"/>
    </source>
</evidence>
<feature type="transmembrane region" description="Helical" evidence="7">
    <location>
        <begin position="75"/>
        <end position="94"/>
    </location>
</feature>
<name>A0A0W8E665_9ZZZZ</name>
<dbReference type="InterPro" id="IPR020846">
    <property type="entry name" value="MFS_dom"/>
</dbReference>
<feature type="transmembrane region" description="Helical" evidence="7">
    <location>
        <begin position="12"/>
        <end position="33"/>
    </location>
</feature>
<dbReference type="Pfam" id="PF07690">
    <property type="entry name" value="MFS_1"/>
    <property type="match status" value="1"/>
</dbReference>